<proteinExistence type="predicted"/>
<keyword evidence="2" id="KW-1185">Reference proteome</keyword>
<feature type="non-terminal residue" evidence="1">
    <location>
        <position position="107"/>
    </location>
</feature>
<name>A0ACC1JUU1_9FUNG</name>
<protein>
    <submittedName>
        <fullName evidence="1">Uncharacterized protein</fullName>
    </submittedName>
</protein>
<sequence>MGAPQVVFSAETLSPVKRKALRRMARKRAVLLASELALFVALLALLVVASLRLKRKGDNRYAQWSSSWLLILLSVLMVLVGMAMFVTVYFFRERRIWIADPAIADEA</sequence>
<dbReference type="EMBL" id="JANBUJ010001350">
    <property type="protein sequence ID" value="KAJ2767738.1"/>
    <property type="molecule type" value="Genomic_DNA"/>
</dbReference>
<comment type="caution">
    <text evidence="1">The sequence shown here is derived from an EMBL/GenBank/DDBJ whole genome shotgun (WGS) entry which is preliminary data.</text>
</comment>
<gene>
    <name evidence="1" type="ORF">IWQ57_003829</name>
</gene>
<evidence type="ECO:0000313" key="1">
    <source>
        <dbReference type="EMBL" id="KAJ2767738.1"/>
    </source>
</evidence>
<accession>A0ACC1JUU1</accession>
<evidence type="ECO:0000313" key="2">
    <source>
        <dbReference type="Proteomes" id="UP001140234"/>
    </source>
</evidence>
<reference evidence="1" key="1">
    <citation type="submission" date="2022-07" db="EMBL/GenBank/DDBJ databases">
        <title>Phylogenomic reconstructions and comparative analyses of Kickxellomycotina fungi.</title>
        <authorList>
            <person name="Reynolds N.K."/>
            <person name="Stajich J.E."/>
            <person name="Barry K."/>
            <person name="Grigoriev I.V."/>
            <person name="Crous P."/>
            <person name="Smith M.E."/>
        </authorList>
    </citation>
    <scope>NUCLEOTIDE SEQUENCE</scope>
    <source>
        <strain evidence="1">CBS 109366</strain>
    </source>
</reference>
<organism evidence="1 2">
    <name type="scientific">Coemansia nantahalensis</name>
    <dbReference type="NCBI Taxonomy" id="2789366"/>
    <lineage>
        <taxon>Eukaryota</taxon>
        <taxon>Fungi</taxon>
        <taxon>Fungi incertae sedis</taxon>
        <taxon>Zoopagomycota</taxon>
        <taxon>Kickxellomycotina</taxon>
        <taxon>Kickxellomycetes</taxon>
        <taxon>Kickxellales</taxon>
        <taxon>Kickxellaceae</taxon>
        <taxon>Coemansia</taxon>
    </lineage>
</organism>
<dbReference type="Proteomes" id="UP001140234">
    <property type="component" value="Unassembled WGS sequence"/>
</dbReference>